<dbReference type="FunFam" id="3.10.20.370:FF:000001">
    <property type="entry name" value="Retrovirus-related Pol polyprotein from transposon 17.6-like protein"/>
    <property type="match status" value="1"/>
</dbReference>
<dbReference type="Pfam" id="PF00665">
    <property type="entry name" value="rve"/>
    <property type="match status" value="1"/>
</dbReference>
<dbReference type="Pfam" id="PF24626">
    <property type="entry name" value="SH3_Tf2-1"/>
    <property type="match status" value="1"/>
</dbReference>
<dbReference type="InterPro" id="IPR050951">
    <property type="entry name" value="Retrovirus_Pol_polyprotein"/>
</dbReference>
<evidence type="ECO:0000256" key="1">
    <source>
        <dbReference type="ARBA" id="ARBA00012493"/>
    </source>
</evidence>
<dbReference type="GO" id="GO:0015074">
    <property type="term" value="P:DNA integration"/>
    <property type="evidence" value="ECO:0007669"/>
    <property type="project" value="InterPro"/>
</dbReference>
<dbReference type="FunFam" id="3.30.70.270:FF:000003">
    <property type="entry name" value="Transposon Ty3-G Gag-Pol polyprotein"/>
    <property type="match status" value="1"/>
</dbReference>
<evidence type="ECO:0000256" key="8">
    <source>
        <dbReference type="SAM" id="MobiDB-lite"/>
    </source>
</evidence>
<dbReference type="InterPro" id="IPR043128">
    <property type="entry name" value="Rev_trsase/Diguanyl_cyclase"/>
</dbReference>
<evidence type="ECO:0000256" key="2">
    <source>
        <dbReference type="ARBA" id="ARBA00022679"/>
    </source>
</evidence>
<proteinExistence type="predicted"/>
<dbReference type="GO" id="GO:0016787">
    <property type="term" value="F:hydrolase activity"/>
    <property type="evidence" value="ECO:0007669"/>
    <property type="project" value="UniProtKB-KW"/>
</dbReference>
<keyword evidence="6" id="KW-0378">Hydrolase</keyword>
<evidence type="ECO:0000259" key="10">
    <source>
        <dbReference type="PROSITE" id="PS50994"/>
    </source>
</evidence>
<evidence type="ECO:0000259" key="9">
    <source>
        <dbReference type="PROSITE" id="PS50878"/>
    </source>
</evidence>
<dbReference type="PANTHER" id="PTHR37984">
    <property type="entry name" value="PROTEIN CBG26694"/>
    <property type="match status" value="1"/>
</dbReference>
<dbReference type="PANTHER" id="PTHR37984:SF5">
    <property type="entry name" value="PROTEIN NYNRIN-LIKE"/>
    <property type="match status" value="1"/>
</dbReference>
<dbReference type="PROSITE" id="PS50878">
    <property type="entry name" value="RT_POL"/>
    <property type="match status" value="1"/>
</dbReference>
<dbReference type="Proteomes" id="UP000499080">
    <property type="component" value="Unassembled WGS sequence"/>
</dbReference>
<dbReference type="Pfam" id="PF00078">
    <property type="entry name" value="RVT_1"/>
    <property type="match status" value="1"/>
</dbReference>
<dbReference type="OrthoDB" id="6423115at2759"/>
<evidence type="ECO:0000313" key="12">
    <source>
        <dbReference type="Proteomes" id="UP000499080"/>
    </source>
</evidence>
<dbReference type="CDD" id="cd01647">
    <property type="entry name" value="RT_LTR"/>
    <property type="match status" value="1"/>
</dbReference>
<dbReference type="Gene3D" id="3.30.420.10">
    <property type="entry name" value="Ribonuclease H-like superfamily/Ribonuclease H"/>
    <property type="match status" value="1"/>
</dbReference>
<keyword evidence="5" id="KW-0255">Endonuclease</keyword>
<dbReference type="PROSITE" id="PS50994">
    <property type="entry name" value="INTEGRASE"/>
    <property type="match status" value="1"/>
</dbReference>
<accession>A0A4Y2P2P1</accession>
<dbReference type="SUPFAM" id="SSF53098">
    <property type="entry name" value="Ribonuclease H-like"/>
    <property type="match status" value="1"/>
</dbReference>
<comment type="caution">
    <text evidence="11">The sequence shown here is derived from an EMBL/GenBank/DDBJ whole genome shotgun (WGS) entry which is preliminary data.</text>
</comment>
<keyword evidence="4" id="KW-0540">Nuclease</keyword>
<dbReference type="InterPro" id="IPR000477">
    <property type="entry name" value="RT_dom"/>
</dbReference>
<evidence type="ECO:0000256" key="3">
    <source>
        <dbReference type="ARBA" id="ARBA00022695"/>
    </source>
</evidence>
<gene>
    <name evidence="11" type="primary">pol_2751</name>
    <name evidence="11" type="ORF">AVEN_120763_1</name>
</gene>
<protein>
    <recommendedName>
        <fullName evidence="1">RNA-directed DNA polymerase</fullName>
        <ecNumber evidence="1">2.7.7.49</ecNumber>
    </recommendedName>
</protein>
<dbReference type="InterPro" id="IPR043502">
    <property type="entry name" value="DNA/RNA_pol_sf"/>
</dbReference>
<evidence type="ECO:0000313" key="11">
    <source>
        <dbReference type="EMBL" id="GBN45273.1"/>
    </source>
</evidence>
<dbReference type="InterPro" id="IPR036397">
    <property type="entry name" value="RNaseH_sf"/>
</dbReference>
<feature type="region of interest" description="Disordered" evidence="8">
    <location>
        <begin position="634"/>
        <end position="677"/>
    </location>
</feature>
<dbReference type="GO" id="GO:0003964">
    <property type="term" value="F:RNA-directed DNA polymerase activity"/>
    <property type="evidence" value="ECO:0007669"/>
    <property type="project" value="UniProtKB-KW"/>
</dbReference>
<name>A0A4Y2P2P1_ARAVE</name>
<evidence type="ECO:0000256" key="5">
    <source>
        <dbReference type="ARBA" id="ARBA00022759"/>
    </source>
</evidence>
<dbReference type="EMBL" id="BGPR01010278">
    <property type="protein sequence ID" value="GBN45273.1"/>
    <property type="molecule type" value="Genomic_DNA"/>
</dbReference>
<feature type="domain" description="Integrase catalytic" evidence="10">
    <location>
        <begin position="349"/>
        <end position="508"/>
    </location>
</feature>
<dbReference type="GO" id="GO:0042575">
    <property type="term" value="C:DNA polymerase complex"/>
    <property type="evidence" value="ECO:0007669"/>
    <property type="project" value="UniProtKB-ARBA"/>
</dbReference>
<dbReference type="CDD" id="cd09274">
    <property type="entry name" value="RNase_HI_RT_Ty3"/>
    <property type="match status" value="1"/>
</dbReference>
<feature type="compositionally biased region" description="Polar residues" evidence="8">
    <location>
        <begin position="664"/>
        <end position="677"/>
    </location>
</feature>
<dbReference type="InterPro" id="IPR001584">
    <property type="entry name" value="Integrase_cat-core"/>
</dbReference>
<evidence type="ECO:0000256" key="4">
    <source>
        <dbReference type="ARBA" id="ARBA00022722"/>
    </source>
</evidence>
<dbReference type="FunFam" id="3.30.70.270:FF:000020">
    <property type="entry name" value="Transposon Tf2-6 polyprotein-like Protein"/>
    <property type="match status" value="1"/>
</dbReference>
<dbReference type="Pfam" id="PF17917">
    <property type="entry name" value="RT_RNaseH"/>
    <property type="match status" value="1"/>
</dbReference>
<dbReference type="InterPro" id="IPR056924">
    <property type="entry name" value="SH3_Tf2-1"/>
</dbReference>
<keyword evidence="2" id="KW-0808">Transferase</keyword>
<dbReference type="GO" id="GO:0003676">
    <property type="term" value="F:nucleic acid binding"/>
    <property type="evidence" value="ECO:0007669"/>
    <property type="project" value="InterPro"/>
</dbReference>
<reference evidence="11 12" key="1">
    <citation type="journal article" date="2019" name="Sci. Rep.">
        <title>Orb-weaving spider Araneus ventricosus genome elucidates the spidroin gene catalogue.</title>
        <authorList>
            <person name="Kono N."/>
            <person name="Nakamura H."/>
            <person name="Ohtoshi R."/>
            <person name="Moran D.A.P."/>
            <person name="Shinohara A."/>
            <person name="Yoshida Y."/>
            <person name="Fujiwara M."/>
            <person name="Mori M."/>
            <person name="Tomita M."/>
            <person name="Arakawa K."/>
        </authorList>
    </citation>
    <scope>NUCLEOTIDE SEQUENCE [LARGE SCALE GENOMIC DNA]</scope>
</reference>
<organism evidence="11 12">
    <name type="scientific">Araneus ventricosus</name>
    <name type="common">Orbweaver spider</name>
    <name type="synonym">Epeira ventricosa</name>
    <dbReference type="NCBI Taxonomy" id="182803"/>
    <lineage>
        <taxon>Eukaryota</taxon>
        <taxon>Metazoa</taxon>
        <taxon>Ecdysozoa</taxon>
        <taxon>Arthropoda</taxon>
        <taxon>Chelicerata</taxon>
        <taxon>Arachnida</taxon>
        <taxon>Araneae</taxon>
        <taxon>Araneomorphae</taxon>
        <taxon>Entelegynae</taxon>
        <taxon>Araneoidea</taxon>
        <taxon>Araneidae</taxon>
        <taxon>Araneus</taxon>
    </lineage>
</organism>
<dbReference type="EC" id="2.7.7.49" evidence="1"/>
<dbReference type="SUPFAM" id="SSF56672">
    <property type="entry name" value="DNA/RNA polymerases"/>
    <property type="match status" value="1"/>
</dbReference>
<keyword evidence="7" id="KW-0695">RNA-directed DNA polymerase</keyword>
<feature type="compositionally biased region" description="Basic residues" evidence="8">
    <location>
        <begin position="650"/>
        <end position="660"/>
    </location>
</feature>
<dbReference type="InterPro" id="IPR041373">
    <property type="entry name" value="RT_RNaseH"/>
</dbReference>
<keyword evidence="12" id="KW-1185">Reference proteome</keyword>
<dbReference type="InterPro" id="IPR012337">
    <property type="entry name" value="RNaseH-like_sf"/>
</dbReference>
<dbReference type="Gene3D" id="3.30.70.270">
    <property type="match status" value="2"/>
</dbReference>
<dbReference type="AlphaFoldDB" id="A0A4Y2P2P1"/>
<sequence length="677" mass="78412">MPFGLRNAPVTFQRLIDKFRSGLKDVFVLSYLDDIIVLSENFDKHLSDLRQVFERLSLFKLTANRNKCNFACNRVKYLGHYVTEQGIEVDADKVSSVQKITEPTCVKEVQSYLQTCSWFRRYVPHFSEIARPLSDLTKKNKTWTWGEPERKAFESLKKMLISPPVLSQPDVSKPFIIQTDASSYALGAVLIQGEKPEEHVIEYASRLLSSAERNYSTTEREALAVVWALEKFRGYVENQEIIIASDHQPLKWLMSIKSPSGRLARWALQIQSFHPKILYTPGKSNVVADLLSRPVHENKEFVCNLNTISIELPSRRSRDIREEQMKDEDIKKIIDCFESGRKDEDFINWTSRGYLMNQAIDLFGPLPETPTGKKWIFLIEDTSTKWVELFALEDATPQNCAKFLIEEVFLRYGLPRRLISDNGTQFVSAVMQQTCNFLGIKQELIPVYHPQANPSERKNRDLKPKLAILVGDAHDTWDEKLAMIRFAMNTSKCDTTGHTAAYLQFRRELRTTDDVNHDLRSLIENDNFVAEITPYLKHFARLTPQIRERVEQKQDQRKKYFDKNRRPIYYQPGDKVWVTLHPKSSRSDKRSKKFYPKREGPYLVVTNRSPTTYDLSDPSTPDQVLGTYHTNMLKPYELPPEKNTSPVVPIKRRGRPRKYFPKADSSSGRLQSPRGSL</sequence>
<feature type="domain" description="Reverse transcriptase" evidence="9">
    <location>
        <begin position="1"/>
        <end position="82"/>
    </location>
</feature>
<dbReference type="GO" id="GO:0004519">
    <property type="term" value="F:endonuclease activity"/>
    <property type="evidence" value="ECO:0007669"/>
    <property type="project" value="UniProtKB-KW"/>
</dbReference>
<evidence type="ECO:0000256" key="7">
    <source>
        <dbReference type="ARBA" id="ARBA00022918"/>
    </source>
</evidence>
<evidence type="ECO:0000256" key="6">
    <source>
        <dbReference type="ARBA" id="ARBA00022801"/>
    </source>
</evidence>
<keyword evidence="3" id="KW-0548">Nucleotidyltransferase</keyword>